<dbReference type="RefSeq" id="WP_088921154.1">
    <property type="nucleotide sequence ID" value="NZ_CP018632.1"/>
</dbReference>
<dbReference type="OrthoDB" id="9764293at2"/>
<protein>
    <submittedName>
        <fullName evidence="3">Cysteine desulfurase IscS</fullName>
        <ecNumber evidence="3">2.8.1.7</ecNumber>
    </submittedName>
</protein>
<keyword evidence="4" id="KW-1185">Reference proteome</keyword>
<evidence type="ECO:0000313" key="3">
    <source>
        <dbReference type="EMBL" id="ASJ76376.1"/>
    </source>
</evidence>
<accession>A0A2Z2NY48</accession>
<feature type="domain" description="Aminotransferase class V" evidence="2">
    <location>
        <begin position="3"/>
        <end position="208"/>
    </location>
</feature>
<dbReference type="Pfam" id="PF00266">
    <property type="entry name" value="Aminotran_5"/>
    <property type="match status" value="1"/>
</dbReference>
<evidence type="ECO:0000259" key="2">
    <source>
        <dbReference type="Pfam" id="PF00266"/>
    </source>
</evidence>
<keyword evidence="3" id="KW-0808">Transferase</keyword>
<evidence type="ECO:0000256" key="1">
    <source>
        <dbReference type="ARBA" id="ARBA00022898"/>
    </source>
</evidence>
<dbReference type="InterPro" id="IPR000192">
    <property type="entry name" value="Aminotrans_V_dom"/>
</dbReference>
<evidence type="ECO:0000313" key="4">
    <source>
        <dbReference type="Proteomes" id="UP000250079"/>
    </source>
</evidence>
<dbReference type="GO" id="GO:0031071">
    <property type="term" value="F:cysteine desulfurase activity"/>
    <property type="evidence" value="ECO:0007669"/>
    <property type="project" value="UniProtKB-EC"/>
</dbReference>
<dbReference type="InterPro" id="IPR015424">
    <property type="entry name" value="PyrdxlP-dep_Trfase"/>
</dbReference>
<organism evidence="3 4">
    <name type="scientific">Granulosicoccus antarcticus IMCC3135</name>
    <dbReference type="NCBI Taxonomy" id="1192854"/>
    <lineage>
        <taxon>Bacteria</taxon>
        <taxon>Pseudomonadati</taxon>
        <taxon>Pseudomonadota</taxon>
        <taxon>Gammaproteobacteria</taxon>
        <taxon>Chromatiales</taxon>
        <taxon>Granulosicoccaceae</taxon>
        <taxon>Granulosicoccus</taxon>
    </lineage>
</organism>
<dbReference type="EMBL" id="CP018632">
    <property type="protein sequence ID" value="ASJ76376.1"/>
    <property type="molecule type" value="Genomic_DNA"/>
</dbReference>
<dbReference type="SUPFAM" id="SSF53383">
    <property type="entry name" value="PLP-dependent transferases"/>
    <property type="match status" value="1"/>
</dbReference>
<reference evidence="3 4" key="1">
    <citation type="submission" date="2016-12" db="EMBL/GenBank/DDBJ databases">
        <authorList>
            <person name="Song W.-J."/>
            <person name="Kurnit D.M."/>
        </authorList>
    </citation>
    <scope>NUCLEOTIDE SEQUENCE [LARGE SCALE GENOMIC DNA]</scope>
    <source>
        <strain evidence="3 4">IMCC3135</strain>
    </source>
</reference>
<dbReference type="Gene3D" id="3.40.640.10">
    <property type="entry name" value="Type I PLP-dependent aspartate aminotransferase-like (Major domain)"/>
    <property type="match status" value="2"/>
</dbReference>
<keyword evidence="1" id="KW-0663">Pyridoxal phosphate</keyword>
<dbReference type="InterPro" id="IPR015422">
    <property type="entry name" value="PyrdxlP-dep_Trfase_small"/>
</dbReference>
<dbReference type="Gene3D" id="3.90.1150.10">
    <property type="entry name" value="Aspartate Aminotransferase, domain 1"/>
    <property type="match status" value="2"/>
</dbReference>
<sequence length="354" mass="38505">MSIYLNSASHGLPSKATVERMVSHLQLELASGTTHAAKSAQEEVENVRLLAATLIGAEPDDIGFTSTTTSAWLPLATLASTKGKRILVAPHEWGDNIRLLQSLAAQTDCTVEVLPELDLEAPNLDEWQACLDEDVAALYAPMVTSVHGLRYPIEAIGRLPRPTGCLFIVDAAQALGQIPVDVTQLGCDALVSTCRKWLRGPKATALFWTAPSLPSSFRINQLQPVDASITLQLGLGSALREALDTGIPQRQQDITRLTAHAHQQACHMQLENITVHPIPSGTLAIEFPVSYTQRVQKGLLEADMIAKLPDRQHCEPFSPGFNNDTQMLRVSPNVYNTAEEITLFMHCLKGLLSP</sequence>
<dbReference type="EC" id="2.8.1.7" evidence="3"/>
<proteinExistence type="predicted"/>
<dbReference type="Proteomes" id="UP000250079">
    <property type="component" value="Chromosome"/>
</dbReference>
<gene>
    <name evidence="3" type="primary">iscS_3</name>
    <name evidence="3" type="ORF">IMCC3135_31645</name>
</gene>
<name>A0A2Z2NY48_9GAMM</name>
<dbReference type="PANTHER" id="PTHR43586">
    <property type="entry name" value="CYSTEINE DESULFURASE"/>
    <property type="match status" value="1"/>
</dbReference>
<dbReference type="InterPro" id="IPR015421">
    <property type="entry name" value="PyrdxlP-dep_Trfase_major"/>
</dbReference>
<dbReference type="KEGG" id="gai:IMCC3135_31645"/>
<dbReference type="AlphaFoldDB" id="A0A2Z2NY48"/>
<dbReference type="PANTHER" id="PTHR43586:SF24">
    <property type="entry name" value="BLR4730 PROTEIN"/>
    <property type="match status" value="1"/>
</dbReference>